<organism evidence="1 2">
    <name type="scientific">Candidatus Stercoripulliclostridium merdipullorum</name>
    <dbReference type="NCBI Taxonomy" id="2840952"/>
    <lineage>
        <taxon>Bacteria</taxon>
        <taxon>Bacillati</taxon>
        <taxon>Bacillota</taxon>
        <taxon>Clostridia</taxon>
        <taxon>Eubacteriales</taxon>
        <taxon>Candidatus Stercoripulliclostridium</taxon>
    </lineage>
</organism>
<name>A0A9D1NDH3_9FIRM</name>
<comment type="caution">
    <text evidence="1">The sequence shown here is derived from an EMBL/GenBank/DDBJ whole genome shotgun (WGS) entry which is preliminary data.</text>
</comment>
<evidence type="ECO:0000313" key="2">
    <source>
        <dbReference type="Proteomes" id="UP000886891"/>
    </source>
</evidence>
<evidence type="ECO:0008006" key="3">
    <source>
        <dbReference type="Google" id="ProtNLM"/>
    </source>
</evidence>
<sequence length="451" mass="50765">MTAKFSGEKRERVAPWYRIDNSAAIYPMSITETTQSIFRFAADLDEFVDEQILEDALTDVLPRFPSFRVQLRAGLFRHYFDHNEGKPVVRPDNGVILEKIDFFANHFYLFRVRYYRKRISIDFFHGLCDGAGAMVFFRALLHRYLYLAGRVAERAEGIALADEPPRPAEQEDAFVRYYDKKFRLFGAAGKMIGKNAFPVRGKRLRGAGYGVVTGTCDAAELKAVARRYGCSITAYLGGLALWSIVTASPDPKPKEDPAVMIPINLRKVFPSETLKNFTSLIRCVVDRKTTPLTLEAYCAAVEAELRRGAGDTEELRAKLSLSALMGAKWYMKILPLFVKTAITKLGKLFSFKTKQTLILSNLGVVDLPESHQGLIEKMTFNVNLSRKVPKNVGVVTVGGRTTVTFTRMICDTEVETVFFRRLREDGVGSLAVESNFREGMTPRVDKEAKPC</sequence>
<protein>
    <recommendedName>
        <fullName evidence="3">Alcohol acetyltransferase</fullName>
    </recommendedName>
</protein>
<proteinExistence type="predicted"/>
<dbReference type="Proteomes" id="UP000886891">
    <property type="component" value="Unassembled WGS sequence"/>
</dbReference>
<accession>A0A9D1NDH3</accession>
<reference evidence="1" key="1">
    <citation type="submission" date="2020-10" db="EMBL/GenBank/DDBJ databases">
        <authorList>
            <person name="Gilroy R."/>
        </authorList>
    </citation>
    <scope>NUCLEOTIDE SEQUENCE</scope>
    <source>
        <strain evidence="1">23406</strain>
    </source>
</reference>
<reference evidence="1" key="2">
    <citation type="journal article" date="2021" name="PeerJ">
        <title>Extensive microbial diversity within the chicken gut microbiome revealed by metagenomics and culture.</title>
        <authorList>
            <person name="Gilroy R."/>
            <person name="Ravi A."/>
            <person name="Getino M."/>
            <person name="Pursley I."/>
            <person name="Horton D.L."/>
            <person name="Alikhan N.F."/>
            <person name="Baker D."/>
            <person name="Gharbi K."/>
            <person name="Hall N."/>
            <person name="Watson M."/>
            <person name="Adriaenssens E.M."/>
            <person name="Foster-Nyarko E."/>
            <person name="Jarju S."/>
            <person name="Secka A."/>
            <person name="Antonio M."/>
            <person name="Oren A."/>
            <person name="Chaudhuri R.R."/>
            <person name="La Ragione R."/>
            <person name="Hildebrand F."/>
            <person name="Pallen M.J."/>
        </authorList>
    </citation>
    <scope>NUCLEOTIDE SEQUENCE</scope>
    <source>
        <strain evidence="1">23406</strain>
    </source>
</reference>
<evidence type="ECO:0000313" key="1">
    <source>
        <dbReference type="EMBL" id="HIV00694.1"/>
    </source>
</evidence>
<dbReference type="EMBL" id="DVOH01000050">
    <property type="protein sequence ID" value="HIV00694.1"/>
    <property type="molecule type" value="Genomic_DNA"/>
</dbReference>
<gene>
    <name evidence="1" type="ORF">IAB14_06250</name>
</gene>
<dbReference type="AlphaFoldDB" id="A0A9D1NDH3"/>